<dbReference type="KEGG" id="lua:D4A81_09830"/>
<dbReference type="RefSeq" id="WP_111524802.1">
    <property type="nucleotide sequence ID" value="NZ_CP032364.1"/>
</dbReference>
<accession>A0A385Q1F4</accession>
<dbReference type="OrthoDB" id="2941457at2"/>
<keyword evidence="2" id="KW-1185">Reference proteome</keyword>
<proteinExistence type="predicted"/>
<gene>
    <name evidence="1" type="ORF">D4A81_09830</name>
</gene>
<dbReference type="Proteomes" id="UP000265562">
    <property type="component" value="Chromosome"/>
</dbReference>
<evidence type="ECO:0000313" key="2">
    <source>
        <dbReference type="Proteomes" id="UP000265562"/>
    </source>
</evidence>
<name>A0A385Q1F4_9FIRM</name>
<evidence type="ECO:0000313" key="1">
    <source>
        <dbReference type="EMBL" id="AYB00209.1"/>
    </source>
</evidence>
<sequence>MRDRIYIAELGDTWDSISFKIYEDEFRIELLMNANKDLMHIFVFGGGERVKIPELHEDVSSSLPDWRK</sequence>
<protein>
    <submittedName>
        <fullName evidence="1">Phage tail protein</fullName>
    </submittedName>
</protein>
<organism evidence="1 2">
    <name type="scientific">Lachnoanaerobaculum umeaense</name>
    <dbReference type="NCBI Taxonomy" id="617123"/>
    <lineage>
        <taxon>Bacteria</taxon>
        <taxon>Bacillati</taxon>
        <taxon>Bacillota</taxon>
        <taxon>Clostridia</taxon>
        <taxon>Lachnospirales</taxon>
        <taxon>Lachnospiraceae</taxon>
        <taxon>Lachnoanaerobaculum</taxon>
    </lineage>
</organism>
<dbReference type="AlphaFoldDB" id="A0A385Q1F4"/>
<reference evidence="1 2" key="1">
    <citation type="submission" date="2018-09" db="EMBL/GenBank/DDBJ databases">
        <title>Genome sequencing of Lachnoanaerobaculum umeaense DSM 23576.</title>
        <authorList>
            <person name="Kook J.-K."/>
            <person name="Park S.-N."/>
            <person name="Lim Y.K."/>
        </authorList>
    </citation>
    <scope>NUCLEOTIDE SEQUENCE [LARGE SCALE GENOMIC DNA]</scope>
    <source>
        <strain evidence="2">DSM 23576 \ CCUG 58757</strain>
    </source>
</reference>
<dbReference type="EMBL" id="CP032364">
    <property type="protein sequence ID" value="AYB00209.1"/>
    <property type="molecule type" value="Genomic_DNA"/>
</dbReference>